<accession>A0A8W8NYZ6</accession>
<evidence type="ECO:0000313" key="6">
    <source>
        <dbReference type="EnsemblMetazoa" id="G8744.1:cds"/>
    </source>
</evidence>
<proteinExistence type="predicted"/>
<dbReference type="EnsemblMetazoa" id="G8744.1">
    <property type="protein sequence ID" value="G8744.1:cds"/>
    <property type="gene ID" value="G8744"/>
</dbReference>
<feature type="compositionally biased region" description="Polar residues" evidence="5">
    <location>
        <begin position="452"/>
        <end position="461"/>
    </location>
</feature>
<evidence type="ECO:0000256" key="5">
    <source>
        <dbReference type="SAM" id="MobiDB-lite"/>
    </source>
</evidence>
<keyword evidence="4" id="KW-0378">Hydrolase</keyword>
<evidence type="ECO:0000313" key="7">
    <source>
        <dbReference type="Proteomes" id="UP000005408"/>
    </source>
</evidence>
<dbReference type="GO" id="GO:0004519">
    <property type="term" value="F:endonuclease activity"/>
    <property type="evidence" value="ECO:0007669"/>
    <property type="project" value="UniProtKB-KW"/>
</dbReference>
<dbReference type="CDD" id="cd05481">
    <property type="entry name" value="retropepsin_like_LTR_1"/>
    <property type="match status" value="1"/>
</dbReference>
<evidence type="ECO:0000256" key="4">
    <source>
        <dbReference type="ARBA" id="ARBA00022759"/>
    </source>
</evidence>
<feature type="region of interest" description="Disordered" evidence="5">
    <location>
        <begin position="68"/>
        <end position="105"/>
    </location>
</feature>
<sequence>MENVETNINSYVIVTGLADKDNAYQVATFITCIGHEALEKCVDICRAAEKTATQIKSMNLQDEVHALNKSSRKPLKANAPHKEQRKGGKPHHAGGKPHHASGKSHQAKKTSCSFCGYQHPREKEACPAYGKVCANCGNKNHFKSVCRQPEKRVHLLENCDSDSTSDDEILSVEQTSGKEHPKKLFARMKINDQSKLVKFQIDCGATCNVLSQDIIPKNVRFHRGQHTLRVYNGQEMKTIGACEITLTNPKNGESYDENFVVVNSGSHPILGSSTSQRMKLIAVQHDNIMNIEDSAEDRKLSMEEIEKKFGDIFTGNGRFSEQVHLEVDNTVPPVKLPLRRVPVAIKPLLQQELKRLEGNTPSQGIGESPCQRLMNRRTKTLMPVKESLLSSVGDRANLKNMRKEKDRQAHYYNRTAKDLRELQPGDTVRMKPTQLRDKEWKKGTIIGREGSRSYNVQTQDGTYRRNRSHLKDTREERNDFTVFPEYTSPSIEDLPENDQKTSHR</sequence>
<evidence type="ECO:0000256" key="3">
    <source>
        <dbReference type="ARBA" id="ARBA00022722"/>
    </source>
</evidence>
<keyword evidence="1" id="KW-0808">Transferase</keyword>
<dbReference type="InterPro" id="IPR021109">
    <property type="entry name" value="Peptidase_aspartic_dom_sf"/>
</dbReference>
<feature type="compositionally biased region" description="Basic residues" evidence="5">
    <location>
        <begin position="87"/>
        <end position="105"/>
    </location>
</feature>
<evidence type="ECO:0000256" key="1">
    <source>
        <dbReference type="ARBA" id="ARBA00022679"/>
    </source>
</evidence>
<dbReference type="InterPro" id="IPR050951">
    <property type="entry name" value="Retrovirus_Pol_polyprotein"/>
</dbReference>
<keyword evidence="4" id="KW-0255">Endonuclease</keyword>
<dbReference type="PANTHER" id="PTHR37984:SF5">
    <property type="entry name" value="PROTEIN NYNRIN-LIKE"/>
    <property type="match status" value="1"/>
</dbReference>
<evidence type="ECO:0008006" key="8">
    <source>
        <dbReference type="Google" id="ProtNLM"/>
    </source>
</evidence>
<keyword evidence="2" id="KW-0548">Nucleotidyltransferase</keyword>
<keyword evidence="3" id="KW-0540">Nuclease</keyword>
<reference evidence="6" key="1">
    <citation type="submission" date="2022-08" db="UniProtKB">
        <authorList>
            <consortium name="EnsemblMetazoa"/>
        </authorList>
    </citation>
    <scope>IDENTIFICATION</scope>
    <source>
        <strain evidence="6">05x7-T-G4-1.051#20</strain>
    </source>
</reference>
<evidence type="ECO:0000256" key="2">
    <source>
        <dbReference type="ARBA" id="ARBA00022695"/>
    </source>
</evidence>
<dbReference type="Gene3D" id="2.40.70.10">
    <property type="entry name" value="Acid Proteases"/>
    <property type="match status" value="1"/>
</dbReference>
<organism evidence="6 7">
    <name type="scientific">Magallana gigas</name>
    <name type="common">Pacific oyster</name>
    <name type="synonym">Crassostrea gigas</name>
    <dbReference type="NCBI Taxonomy" id="29159"/>
    <lineage>
        <taxon>Eukaryota</taxon>
        <taxon>Metazoa</taxon>
        <taxon>Spiralia</taxon>
        <taxon>Lophotrochozoa</taxon>
        <taxon>Mollusca</taxon>
        <taxon>Bivalvia</taxon>
        <taxon>Autobranchia</taxon>
        <taxon>Pteriomorphia</taxon>
        <taxon>Ostreida</taxon>
        <taxon>Ostreoidea</taxon>
        <taxon>Ostreidae</taxon>
        <taxon>Magallana</taxon>
    </lineage>
</organism>
<dbReference type="AlphaFoldDB" id="A0A8W8NYZ6"/>
<dbReference type="GO" id="GO:0016779">
    <property type="term" value="F:nucleotidyltransferase activity"/>
    <property type="evidence" value="ECO:0007669"/>
    <property type="project" value="UniProtKB-KW"/>
</dbReference>
<dbReference type="PANTHER" id="PTHR37984">
    <property type="entry name" value="PROTEIN CBG26694"/>
    <property type="match status" value="1"/>
</dbReference>
<keyword evidence="7" id="KW-1185">Reference proteome</keyword>
<dbReference type="Proteomes" id="UP000005408">
    <property type="component" value="Unassembled WGS sequence"/>
</dbReference>
<protein>
    <recommendedName>
        <fullName evidence="8">CCHC-type domain-containing protein</fullName>
    </recommendedName>
</protein>
<feature type="compositionally biased region" description="Basic and acidic residues" evidence="5">
    <location>
        <begin position="469"/>
        <end position="479"/>
    </location>
</feature>
<feature type="region of interest" description="Disordered" evidence="5">
    <location>
        <begin position="446"/>
        <end position="504"/>
    </location>
</feature>
<name>A0A8W8NYZ6_MAGGI</name>
<dbReference type="SUPFAM" id="SSF50630">
    <property type="entry name" value="Acid proteases"/>
    <property type="match status" value="1"/>
</dbReference>